<proteinExistence type="predicted"/>
<reference evidence="12 13" key="1">
    <citation type="submission" date="2019-01" db="EMBL/GenBank/DDBJ databases">
        <title>Draft genome sequence of Cellulomonas takizawaensis strain TKZ-21.</title>
        <authorList>
            <person name="Yamamura H."/>
            <person name="Hayashi T."/>
            <person name="Hamada M."/>
            <person name="Serisawa Y."/>
            <person name="Matsuyama K."/>
            <person name="Nakagawa Y."/>
            <person name="Otoguro M."/>
            <person name="Yanagida F."/>
            <person name="Hayakawa M."/>
        </authorList>
    </citation>
    <scope>NUCLEOTIDE SEQUENCE [LARGE SCALE GENOMIC DNA]</scope>
    <source>
        <strain evidence="12 13">NBRC12680</strain>
    </source>
</reference>
<evidence type="ECO:0000256" key="9">
    <source>
        <dbReference type="ARBA" id="ARBA00034078"/>
    </source>
</evidence>
<dbReference type="CDD" id="cd03467">
    <property type="entry name" value="Rieske"/>
    <property type="match status" value="1"/>
</dbReference>
<feature type="region of interest" description="Disordered" evidence="10">
    <location>
        <begin position="49"/>
        <end position="90"/>
    </location>
</feature>
<dbReference type="GO" id="GO:0016020">
    <property type="term" value="C:membrane"/>
    <property type="evidence" value="ECO:0007669"/>
    <property type="project" value="InterPro"/>
</dbReference>
<dbReference type="InterPro" id="IPR006311">
    <property type="entry name" value="TAT_signal"/>
</dbReference>
<evidence type="ECO:0000256" key="1">
    <source>
        <dbReference type="ARBA" id="ARBA00002494"/>
    </source>
</evidence>
<evidence type="ECO:0000259" key="11">
    <source>
        <dbReference type="PROSITE" id="PS51296"/>
    </source>
</evidence>
<evidence type="ECO:0000256" key="7">
    <source>
        <dbReference type="ARBA" id="ARBA00023157"/>
    </source>
</evidence>
<keyword evidence="4" id="KW-0479">Metal-binding</keyword>
<keyword evidence="3" id="KW-0001">2Fe-2S</keyword>
<name>A0A402DUM9_9CELL</name>
<evidence type="ECO:0000256" key="5">
    <source>
        <dbReference type="ARBA" id="ARBA00023004"/>
    </source>
</evidence>
<evidence type="ECO:0000256" key="3">
    <source>
        <dbReference type="ARBA" id="ARBA00022714"/>
    </source>
</evidence>
<evidence type="ECO:0000313" key="13">
    <source>
        <dbReference type="Proteomes" id="UP000289954"/>
    </source>
</evidence>
<dbReference type="GO" id="GO:0051537">
    <property type="term" value="F:2 iron, 2 sulfur cluster binding"/>
    <property type="evidence" value="ECO:0007669"/>
    <property type="project" value="UniProtKB-KW"/>
</dbReference>
<comment type="cofactor">
    <cofactor evidence="9">
        <name>[2Fe-2S] cluster</name>
        <dbReference type="ChEBI" id="CHEBI:190135"/>
    </cofactor>
</comment>
<dbReference type="PRINTS" id="PR00162">
    <property type="entry name" value="RIESKE"/>
</dbReference>
<evidence type="ECO:0000256" key="6">
    <source>
        <dbReference type="ARBA" id="ARBA00023014"/>
    </source>
</evidence>
<sequence>MEDDGGRGPDGTARGGGHSRRAVLEAAGVTVVAGVVGYVGMTALAPAQGAGGDDGYAAPGQDGGGGGGDGTEPDDAGEAQDDAGDGDAADEDGEVVAALSDVPDGGGVVLTDRRVVLVRDGEDVHAFTAVCTHQGCLVGGVTGGEIRCPCHGSAFDARDGKVVQGPATEDLAEVDVDVRDGQVVLR</sequence>
<dbReference type="Gene3D" id="2.102.10.10">
    <property type="entry name" value="Rieske [2Fe-2S] iron-sulphur domain"/>
    <property type="match status" value="1"/>
</dbReference>
<dbReference type="GO" id="GO:0046872">
    <property type="term" value="F:metal ion binding"/>
    <property type="evidence" value="ECO:0007669"/>
    <property type="project" value="UniProtKB-KW"/>
</dbReference>
<dbReference type="InterPro" id="IPR014349">
    <property type="entry name" value="Rieske_Fe-S_prot"/>
</dbReference>
<evidence type="ECO:0000256" key="4">
    <source>
        <dbReference type="ARBA" id="ARBA00022723"/>
    </source>
</evidence>
<dbReference type="PROSITE" id="PS51318">
    <property type="entry name" value="TAT"/>
    <property type="match status" value="1"/>
</dbReference>
<dbReference type="PANTHER" id="PTHR10134">
    <property type="entry name" value="CYTOCHROME B-C1 COMPLEX SUBUNIT RIESKE, MITOCHONDRIAL"/>
    <property type="match status" value="1"/>
</dbReference>
<dbReference type="InterPro" id="IPR005805">
    <property type="entry name" value="Rieske_Fe-S_prot_C"/>
</dbReference>
<accession>A0A402DUM9</accession>
<dbReference type="AlphaFoldDB" id="A0A402DUM9"/>
<dbReference type="InterPro" id="IPR036922">
    <property type="entry name" value="Rieske_2Fe-2S_sf"/>
</dbReference>
<comment type="caution">
    <text evidence="12">The sequence shown here is derived from an EMBL/GenBank/DDBJ whole genome shotgun (WGS) entry which is preliminary data.</text>
</comment>
<keyword evidence="13" id="KW-1185">Reference proteome</keyword>
<evidence type="ECO:0000256" key="8">
    <source>
        <dbReference type="ARBA" id="ARBA00029586"/>
    </source>
</evidence>
<keyword evidence="7" id="KW-1015">Disulfide bond</keyword>
<protein>
    <recommendedName>
        <fullName evidence="2">Cytochrome bc1 complex Rieske iron-sulfur subunit</fullName>
    </recommendedName>
    <alternativeName>
        <fullName evidence="8">Cytochrome bc1 reductase complex subunit QcrA</fullName>
    </alternativeName>
</protein>
<feature type="compositionally biased region" description="Gly residues" evidence="10">
    <location>
        <begin position="61"/>
        <end position="70"/>
    </location>
</feature>
<comment type="function">
    <text evidence="1">Iron-sulfur subunit of the cytochrome bc1 complex, an essential component of the respiratory electron transport chain required for ATP synthesis. The bc1 complex catalyzes the oxidation of menaquinol and the reduction of cytochrome c in the respiratory chain. The bc1 complex operates through a Q-cycle mechanism that couples electron transfer to generation of the proton gradient that drives ATP synthesis.</text>
</comment>
<dbReference type="InterPro" id="IPR017941">
    <property type="entry name" value="Rieske_2Fe-2S"/>
</dbReference>
<dbReference type="RefSeq" id="WP_246013472.1">
    <property type="nucleotide sequence ID" value="NZ_BIMR01000254.1"/>
</dbReference>
<evidence type="ECO:0000256" key="2">
    <source>
        <dbReference type="ARBA" id="ARBA00015816"/>
    </source>
</evidence>
<dbReference type="SUPFAM" id="SSF50022">
    <property type="entry name" value="ISP domain"/>
    <property type="match status" value="1"/>
</dbReference>
<keyword evidence="6" id="KW-0411">Iron-sulfur</keyword>
<dbReference type="GO" id="GO:0016705">
    <property type="term" value="F:oxidoreductase activity, acting on paired donors, with incorporation or reduction of molecular oxygen"/>
    <property type="evidence" value="ECO:0007669"/>
    <property type="project" value="UniProtKB-ARBA"/>
</dbReference>
<feature type="compositionally biased region" description="Acidic residues" evidence="10">
    <location>
        <begin position="71"/>
        <end position="90"/>
    </location>
</feature>
<keyword evidence="5" id="KW-0408">Iron</keyword>
<organism evidence="12 13">
    <name type="scientific">Cellulomonas biazotea</name>
    <dbReference type="NCBI Taxonomy" id="1709"/>
    <lineage>
        <taxon>Bacteria</taxon>
        <taxon>Bacillati</taxon>
        <taxon>Actinomycetota</taxon>
        <taxon>Actinomycetes</taxon>
        <taxon>Micrococcales</taxon>
        <taxon>Cellulomonadaceae</taxon>
        <taxon>Cellulomonas</taxon>
    </lineage>
</organism>
<dbReference type="Proteomes" id="UP000289954">
    <property type="component" value="Unassembled WGS sequence"/>
</dbReference>
<evidence type="ECO:0000256" key="10">
    <source>
        <dbReference type="SAM" id="MobiDB-lite"/>
    </source>
</evidence>
<dbReference type="EMBL" id="BIMR01000254">
    <property type="protein sequence ID" value="GCE77802.1"/>
    <property type="molecule type" value="Genomic_DNA"/>
</dbReference>
<feature type="domain" description="Rieske" evidence="11">
    <location>
        <begin position="94"/>
        <end position="185"/>
    </location>
</feature>
<dbReference type="GO" id="GO:0004497">
    <property type="term" value="F:monooxygenase activity"/>
    <property type="evidence" value="ECO:0007669"/>
    <property type="project" value="UniProtKB-ARBA"/>
</dbReference>
<gene>
    <name evidence="12" type="ORF">CBZ_28580</name>
</gene>
<dbReference type="PROSITE" id="PS51296">
    <property type="entry name" value="RIESKE"/>
    <property type="match status" value="1"/>
</dbReference>
<evidence type="ECO:0000313" key="12">
    <source>
        <dbReference type="EMBL" id="GCE77802.1"/>
    </source>
</evidence>
<dbReference type="Pfam" id="PF00355">
    <property type="entry name" value="Rieske"/>
    <property type="match status" value="1"/>
</dbReference>